<proteinExistence type="predicted"/>
<sequence>MATEPMAQAPATIIDADWYVLEAVGAPMSAPANTPGAALGAGLSAGPVESGRADDRVQAKGMAVLLGRAKDRGRGQPKSFRQRTGPAFWLGGLAVVASSFWMAGGHALISEGQFLRPVPKSVLSISAVTSRIDDSGIRALLVVDGEAGNDGLAEAHMPPLEIRVTGEDGHITRYRLGTLGQTLAPGERFAFSGRVELPKNGIKSVSVAFAG</sequence>
<keyword evidence="1" id="KW-0812">Transmembrane</keyword>
<organism evidence="2 3">
    <name type="scientific">Aquamicrobium segne</name>
    <dbReference type="NCBI Taxonomy" id="469547"/>
    <lineage>
        <taxon>Bacteria</taxon>
        <taxon>Pseudomonadati</taxon>
        <taxon>Pseudomonadota</taxon>
        <taxon>Alphaproteobacteria</taxon>
        <taxon>Hyphomicrobiales</taxon>
        <taxon>Phyllobacteriaceae</taxon>
        <taxon>Aquamicrobium</taxon>
    </lineage>
</organism>
<evidence type="ECO:0000256" key="1">
    <source>
        <dbReference type="SAM" id="Phobius"/>
    </source>
</evidence>
<dbReference type="EMBL" id="JBHSLL010000016">
    <property type="protein sequence ID" value="MFC5385666.1"/>
    <property type="molecule type" value="Genomic_DNA"/>
</dbReference>
<comment type="caution">
    <text evidence="2">The sequence shown here is derived from an EMBL/GenBank/DDBJ whole genome shotgun (WGS) entry which is preliminary data.</text>
</comment>
<evidence type="ECO:0008006" key="4">
    <source>
        <dbReference type="Google" id="ProtNLM"/>
    </source>
</evidence>
<protein>
    <recommendedName>
        <fullName evidence="4">DUF3426 domain-containing protein</fullName>
    </recommendedName>
</protein>
<gene>
    <name evidence="2" type="ORF">ACFPLB_06750</name>
</gene>
<keyword evidence="1" id="KW-0472">Membrane</keyword>
<keyword evidence="1" id="KW-1133">Transmembrane helix</keyword>
<evidence type="ECO:0000313" key="2">
    <source>
        <dbReference type="EMBL" id="MFC5385666.1"/>
    </source>
</evidence>
<feature type="transmembrane region" description="Helical" evidence="1">
    <location>
        <begin position="87"/>
        <end position="109"/>
    </location>
</feature>
<dbReference type="RefSeq" id="WP_378228606.1">
    <property type="nucleotide sequence ID" value="NZ_JBHSLL010000016.1"/>
</dbReference>
<dbReference type="Proteomes" id="UP001596016">
    <property type="component" value="Unassembled WGS sequence"/>
</dbReference>
<name>A0ABW0GXR5_9HYPH</name>
<keyword evidence="3" id="KW-1185">Reference proteome</keyword>
<reference evidence="3" key="1">
    <citation type="journal article" date="2019" name="Int. J. Syst. Evol. Microbiol.">
        <title>The Global Catalogue of Microorganisms (GCM) 10K type strain sequencing project: providing services to taxonomists for standard genome sequencing and annotation.</title>
        <authorList>
            <consortium name="The Broad Institute Genomics Platform"/>
            <consortium name="The Broad Institute Genome Sequencing Center for Infectious Disease"/>
            <person name="Wu L."/>
            <person name="Ma J."/>
        </authorList>
    </citation>
    <scope>NUCLEOTIDE SEQUENCE [LARGE SCALE GENOMIC DNA]</scope>
    <source>
        <strain evidence="3">CGMCC 4.1415</strain>
    </source>
</reference>
<accession>A0ABW0GXR5</accession>
<evidence type="ECO:0000313" key="3">
    <source>
        <dbReference type="Proteomes" id="UP001596016"/>
    </source>
</evidence>